<evidence type="ECO:0000256" key="1">
    <source>
        <dbReference type="ARBA" id="ARBA00022679"/>
    </source>
</evidence>
<protein>
    <submittedName>
        <fullName evidence="3">Methyltransferase domain-containing protein</fullName>
    </submittedName>
</protein>
<keyword evidence="4" id="KW-1185">Reference proteome</keyword>
<dbReference type="InterPro" id="IPR013216">
    <property type="entry name" value="Methyltransf_11"/>
</dbReference>
<keyword evidence="3" id="KW-0489">Methyltransferase</keyword>
<dbReference type="PANTHER" id="PTHR44068:SF11">
    <property type="entry name" value="GERANYL DIPHOSPHATE 2-C-METHYLTRANSFERASE"/>
    <property type="match status" value="1"/>
</dbReference>
<dbReference type="GO" id="GO:0032259">
    <property type="term" value="P:methylation"/>
    <property type="evidence" value="ECO:0007669"/>
    <property type="project" value="UniProtKB-KW"/>
</dbReference>
<dbReference type="AlphaFoldDB" id="A0A1H1XJJ4"/>
<keyword evidence="1 3" id="KW-0808">Transferase</keyword>
<reference evidence="3 4" key="1">
    <citation type="submission" date="2016-10" db="EMBL/GenBank/DDBJ databases">
        <authorList>
            <person name="de Groot N.N."/>
        </authorList>
    </citation>
    <scope>NUCLEOTIDE SEQUENCE [LARGE SCALE GENOMIC DNA]</scope>
    <source>
        <strain evidence="3 4">DSM 21800</strain>
    </source>
</reference>
<dbReference type="CDD" id="cd02440">
    <property type="entry name" value="AdoMet_MTases"/>
    <property type="match status" value="1"/>
</dbReference>
<dbReference type="Proteomes" id="UP000199103">
    <property type="component" value="Chromosome I"/>
</dbReference>
<dbReference type="Pfam" id="PF08241">
    <property type="entry name" value="Methyltransf_11"/>
    <property type="match status" value="1"/>
</dbReference>
<gene>
    <name evidence="3" type="ORF">SAMN04489812_4093</name>
</gene>
<dbReference type="STRING" id="630515.SAMN04489812_4093"/>
<evidence type="ECO:0000259" key="2">
    <source>
        <dbReference type="Pfam" id="PF08241"/>
    </source>
</evidence>
<sequence>MTDTEPVLHQVSFERAEPEVASDTDLLEHILGTQDRMPGVRRIRDWARAELSIRPGQTVVDVGCGLGTELLELADLVGAHGMAYGIEPHPGLRGHALRRAAGREQVRIIDGDAGALPLAAGSVDAVTCERVFQHLHDPQAAADEFARILTPGGRVVLIDTDWETFVVSVGRPGVVARAIAAFRRRLPNPRAGRLLRCQLARAGLLVDPDVVGTLIVWSDEALRAMELLRVQLEMAIADGTLTRDEADDFESELIRAVDAGEAFCSVTMYGVLARKPG</sequence>
<proteinExistence type="predicted"/>
<dbReference type="SUPFAM" id="SSF53335">
    <property type="entry name" value="S-adenosyl-L-methionine-dependent methyltransferases"/>
    <property type="match status" value="1"/>
</dbReference>
<dbReference type="RefSeq" id="WP_172836191.1">
    <property type="nucleotide sequence ID" value="NZ_LT629772.1"/>
</dbReference>
<dbReference type="InterPro" id="IPR029063">
    <property type="entry name" value="SAM-dependent_MTases_sf"/>
</dbReference>
<dbReference type="PANTHER" id="PTHR44068">
    <property type="entry name" value="ZGC:194242"/>
    <property type="match status" value="1"/>
</dbReference>
<dbReference type="Gene3D" id="3.40.50.150">
    <property type="entry name" value="Vaccinia Virus protein VP39"/>
    <property type="match status" value="1"/>
</dbReference>
<dbReference type="EMBL" id="LT629772">
    <property type="protein sequence ID" value="SDT08886.1"/>
    <property type="molecule type" value="Genomic_DNA"/>
</dbReference>
<evidence type="ECO:0000313" key="4">
    <source>
        <dbReference type="Proteomes" id="UP000199103"/>
    </source>
</evidence>
<accession>A0A1H1XJJ4</accession>
<dbReference type="InterPro" id="IPR050447">
    <property type="entry name" value="Erg6_SMT_methyltransf"/>
</dbReference>
<feature type="domain" description="Methyltransferase type 11" evidence="2">
    <location>
        <begin position="60"/>
        <end position="157"/>
    </location>
</feature>
<dbReference type="GO" id="GO:0008757">
    <property type="term" value="F:S-adenosylmethionine-dependent methyltransferase activity"/>
    <property type="evidence" value="ECO:0007669"/>
    <property type="project" value="InterPro"/>
</dbReference>
<organism evidence="3 4">
    <name type="scientific">Microlunatus soli</name>
    <dbReference type="NCBI Taxonomy" id="630515"/>
    <lineage>
        <taxon>Bacteria</taxon>
        <taxon>Bacillati</taxon>
        <taxon>Actinomycetota</taxon>
        <taxon>Actinomycetes</taxon>
        <taxon>Propionibacteriales</taxon>
        <taxon>Propionibacteriaceae</taxon>
        <taxon>Microlunatus</taxon>
    </lineage>
</organism>
<evidence type="ECO:0000313" key="3">
    <source>
        <dbReference type="EMBL" id="SDT08886.1"/>
    </source>
</evidence>
<name>A0A1H1XJJ4_9ACTN</name>